<keyword evidence="3" id="KW-0479">Metal-binding</keyword>
<accession>A0A5N3VB31</accession>
<keyword evidence="10" id="KW-0539">Nucleus</keyword>
<dbReference type="InterPro" id="IPR013087">
    <property type="entry name" value="Znf_C2H2_type"/>
</dbReference>
<name>A0A5N3VB31_MUNMU</name>
<dbReference type="PROSITE" id="PS00028">
    <property type="entry name" value="ZINC_FINGER_C2H2_1"/>
    <property type="match status" value="2"/>
</dbReference>
<evidence type="ECO:0000256" key="5">
    <source>
        <dbReference type="ARBA" id="ARBA00022771"/>
    </source>
</evidence>
<evidence type="ECO:0000313" key="13">
    <source>
        <dbReference type="EMBL" id="KAB0346381.1"/>
    </source>
</evidence>
<sequence length="334" mass="38205">MSWLFASGCQSSSCIHMTKKLQAKENSGKGEILQRVMCGRAETYETKDFFLWKIQETVHGFESLWTDAERNDKGMSISHNRNLTGGRDHQSRNDVGVKPVEMHRSSFHDELQILQSEGTVFECSQIVTNINSSASGLPPQRTRSVCKGIFHKHESAVMHPSELAPDQESQKKKSYKCDECHITFLQDSEFTRHQRIHTGRKPYKGDVCGKALNVSLAVHRTNHTGEKPYTCDVCGKAFTRRESHALHQMLHTGEKPYKCDVNRINVMYVVVAILESQNLKFIREFILERMLINVMYVAVALLERDILEIIGEFILKRNLTNVVAVTNVFLHYHP</sequence>
<keyword evidence="8" id="KW-0238">DNA-binding</keyword>
<dbReference type="Gene3D" id="3.30.160.60">
    <property type="entry name" value="Classic Zinc Finger"/>
    <property type="match status" value="3"/>
</dbReference>
<feature type="domain" description="C2H2-type" evidence="12">
    <location>
        <begin position="175"/>
        <end position="202"/>
    </location>
</feature>
<keyword evidence="7" id="KW-0805">Transcription regulation</keyword>
<evidence type="ECO:0000256" key="4">
    <source>
        <dbReference type="ARBA" id="ARBA00022737"/>
    </source>
</evidence>
<keyword evidence="6" id="KW-0862">Zinc</keyword>
<gene>
    <name evidence="13" type="ORF">FD754_011238</name>
</gene>
<dbReference type="FunFam" id="3.30.160.60:FF:002343">
    <property type="entry name" value="Zinc finger protein 33A"/>
    <property type="match status" value="1"/>
</dbReference>
<keyword evidence="4" id="KW-0677">Repeat</keyword>
<dbReference type="Proteomes" id="UP000326458">
    <property type="component" value="Unassembled WGS sequence"/>
</dbReference>
<reference evidence="13 14" key="1">
    <citation type="submission" date="2019-06" db="EMBL/GenBank/DDBJ databases">
        <title>Discovery of a novel chromosome fission-fusion reversal in muntjac.</title>
        <authorList>
            <person name="Mudd A.B."/>
            <person name="Bredeson J.V."/>
            <person name="Baum R."/>
            <person name="Hockemeyer D."/>
            <person name="Rokhsar D.S."/>
        </authorList>
    </citation>
    <scope>NUCLEOTIDE SEQUENCE [LARGE SCALE GENOMIC DNA]</scope>
    <source>
        <strain evidence="13">UTSW_UCB_Mm</strain>
        <tissue evidence="13">Fibroblast cell line</tissue>
    </source>
</reference>
<dbReference type="GO" id="GO:0000981">
    <property type="term" value="F:DNA-binding transcription factor activity, RNA polymerase II-specific"/>
    <property type="evidence" value="ECO:0007669"/>
    <property type="project" value="TreeGrafter"/>
</dbReference>
<keyword evidence="9" id="KW-0804">Transcription</keyword>
<dbReference type="EMBL" id="VCEA01000002">
    <property type="protein sequence ID" value="KAB0346381.1"/>
    <property type="molecule type" value="Genomic_DNA"/>
</dbReference>
<dbReference type="InterPro" id="IPR036236">
    <property type="entry name" value="Znf_C2H2_sf"/>
</dbReference>
<evidence type="ECO:0000256" key="2">
    <source>
        <dbReference type="ARBA" id="ARBA00006991"/>
    </source>
</evidence>
<dbReference type="GO" id="GO:0008270">
    <property type="term" value="F:zinc ion binding"/>
    <property type="evidence" value="ECO:0007669"/>
    <property type="project" value="UniProtKB-KW"/>
</dbReference>
<protein>
    <recommendedName>
        <fullName evidence="12">C2H2-type domain-containing protein</fullName>
    </recommendedName>
</protein>
<evidence type="ECO:0000256" key="8">
    <source>
        <dbReference type="ARBA" id="ARBA00023125"/>
    </source>
</evidence>
<feature type="domain" description="C2H2-type" evidence="12">
    <location>
        <begin position="229"/>
        <end position="256"/>
    </location>
</feature>
<evidence type="ECO:0000313" key="14">
    <source>
        <dbReference type="Proteomes" id="UP000326458"/>
    </source>
</evidence>
<dbReference type="PANTHER" id="PTHR23235:SF142">
    <property type="entry name" value="ZINC FINGER PROTEIN 384"/>
    <property type="match status" value="1"/>
</dbReference>
<evidence type="ECO:0000256" key="7">
    <source>
        <dbReference type="ARBA" id="ARBA00023015"/>
    </source>
</evidence>
<evidence type="ECO:0000256" key="9">
    <source>
        <dbReference type="ARBA" id="ARBA00023163"/>
    </source>
</evidence>
<comment type="caution">
    <text evidence="13">The sequence shown here is derived from an EMBL/GenBank/DDBJ whole genome shotgun (WGS) entry which is preliminary data.</text>
</comment>
<proteinExistence type="inferred from homology"/>
<keyword evidence="14" id="KW-1185">Reference proteome</keyword>
<dbReference type="PROSITE" id="PS50157">
    <property type="entry name" value="ZINC_FINGER_C2H2_2"/>
    <property type="match status" value="2"/>
</dbReference>
<evidence type="ECO:0000256" key="11">
    <source>
        <dbReference type="PROSITE-ProRule" id="PRU00042"/>
    </source>
</evidence>
<comment type="similarity">
    <text evidence="2">Belongs to the krueppel C2H2-type zinc-finger protein family.</text>
</comment>
<keyword evidence="5 11" id="KW-0863">Zinc-finger</keyword>
<dbReference type="Pfam" id="PF00096">
    <property type="entry name" value="zf-C2H2"/>
    <property type="match status" value="2"/>
</dbReference>
<evidence type="ECO:0000256" key="3">
    <source>
        <dbReference type="ARBA" id="ARBA00022723"/>
    </source>
</evidence>
<dbReference type="FunFam" id="3.30.160.60:FF:000380">
    <property type="entry name" value="zinc finger protein 2 isoform X2"/>
    <property type="match status" value="1"/>
</dbReference>
<evidence type="ECO:0000256" key="6">
    <source>
        <dbReference type="ARBA" id="ARBA00022833"/>
    </source>
</evidence>
<dbReference type="GO" id="GO:0000978">
    <property type="term" value="F:RNA polymerase II cis-regulatory region sequence-specific DNA binding"/>
    <property type="evidence" value="ECO:0007669"/>
    <property type="project" value="TreeGrafter"/>
</dbReference>
<dbReference type="PANTHER" id="PTHR23235">
    <property type="entry name" value="KRUEPPEL-LIKE TRANSCRIPTION FACTOR"/>
    <property type="match status" value="1"/>
</dbReference>
<evidence type="ECO:0000259" key="12">
    <source>
        <dbReference type="PROSITE" id="PS50157"/>
    </source>
</evidence>
<dbReference type="GO" id="GO:0005634">
    <property type="term" value="C:nucleus"/>
    <property type="evidence" value="ECO:0007669"/>
    <property type="project" value="UniProtKB-SubCell"/>
</dbReference>
<evidence type="ECO:0000256" key="10">
    <source>
        <dbReference type="ARBA" id="ARBA00023242"/>
    </source>
</evidence>
<organism evidence="13 14">
    <name type="scientific">Muntiacus muntjak</name>
    <name type="common">Barking deer</name>
    <name type="synonym">Indian muntjac</name>
    <dbReference type="NCBI Taxonomy" id="9888"/>
    <lineage>
        <taxon>Eukaryota</taxon>
        <taxon>Metazoa</taxon>
        <taxon>Chordata</taxon>
        <taxon>Craniata</taxon>
        <taxon>Vertebrata</taxon>
        <taxon>Euteleostomi</taxon>
        <taxon>Mammalia</taxon>
        <taxon>Eutheria</taxon>
        <taxon>Laurasiatheria</taxon>
        <taxon>Artiodactyla</taxon>
        <taxon>Ruminantia</taxon>
        <taxon>Pecora</taxon>
        <taxon>Cervidae</taxon>
        <taxon>Muntiacinae</taxon>
        <taxon>Muntiacus</taxon>
    </lineage>
</organism>
<dbReference type="SMART" id="SM00355">
    <property type="entry name" value="ZnF_C2H2"/>
    <property type="match status" value="2"/>
</dbReference>
<evidence type="ECO:0000256" key="1">
    <source>
        <dbReference type="ARBA" id="ARBA00004123"/>
    </source>
</evidence>
<dbReference type="SUPFAM" id="SSF57667">
    <property type="entry name" value="beta-beta-alpha zinc fingers"/>
    <property type="match status" value="2"/>
</dbReference>
<dbReference type="AlphaFoldDB" id="A0A5N3VB31"/>
<comment type="subcellular location">
    <subcellularLocation>
        <location evidence="1">Nucleus</location>
    </subcellularLocation>
</comment>